<comment type="caution">
    <text evidence="9">The sequence shown here is derived from an EMBL/GenBank/DDBJ whole genome shotgun (WGS) entry which is preliminary data.</text>
</comment>
<organism evidence="9 10">
    <name type="scientific">Diploscapter pachys</name>
    <dbReference type="NCBI Taxonomy" id="2018661"/>
    <lineage>
        <taxon>Eukaryota</taxon>
        <taxon>Metazoa</taxon>
        <taxon>Ecdysozoa</taxon>
        <taxon>Nematoda</taxon>
        <taxon>Chromadorea</taxon>
        <taxon>Rhabditida</taxon>
        <taxon>Rhabditina</taxon>
        <taxon>Rhabditomorpha</taxon>
        <taxon>Rhabditoidea</taxon>
        <taxon>Rhabditidae</taxon>
        <taxon>Diploscapter</taxon>
    </lineage>
</organism>
<comment type="pathway">
    <text evidence="2">Protein modification; protein glycosylation.</text>
</comment>
<keyword evidence="3" id="KW-0328">Glycosyltransferase</keyword>
<dbReference type="PANTHER" id="PTHR13036:SF0">
    <property type="entry name" value="CHITOBIOSYLDIPHOSPHODOLICHOL BETA-MANNOSYLTRANSFERASE"/>
    <property type="match status" value="1"/>
</dbReference>
<evidence type="ECO:0000313" key="9">
    <source>
        <dbReference type="EMBL" id="PAV76842.1"/>
    </source>
</evidence>
<evidence type="ECO:0000256" key="6">
    <source>
        <dbReference type="ARBA" id="ARBA00022824"/>
    </source>
</evidence>
<dbReference type="GO" id="GO:0000030">
    <property type="term" value="F:mannosyltransferase activity"/>
    <property type="evidence" value="ECO:0007669"/>
    <property type="project" value="InterPro"/>
</dbReference>
<gene>
    <name evidence="9" type="ORF">WR25_25948</name>
</gene>
<dbReference type="STRING" id="2018661.A0A2A2KSB9"/>
<evidence type="ECO:0000256" key="4">
    <source>
        <dbReference type="ARBA" id="ARBA00022679"/>
    </source>
</evidence>
<dbReference type="GO" id="GO:0005789">
    <property type="term" value="C:endoplasmic reticulum membrane"/>
    <property type="evidence" value="ECO:0007669"/>
    <property type="project" value="UniProtKB-SubCell"/>
</dbReference>
<evidence type="ECO:0000256" key="5">
    <source>
        <dbReference type="ARBA" id="ARBA00022692"/>
    </source>
</evidence>
<name>A0A2A2KSB9_9BILA</name>
<evidence type="ECO:0000256" key="2">
    <source>
        <dbReference type="ARBA" id="ARBA00004922"/>
    </source>
</evidence>
<accession>A0A2A2KSB9</accession>
<evidence type="ECO:0000313" key="10">
    <source>
        <dbReference type="Proteomes" id="UP000218231"/>
    </source>
</evidence>
<keyword evidence="5" id="KW-0812">Transmembrane</keyword>
<sequence length="577" mass="65930">MESDQVKLRDLERLSAELKRGGNTFVYRQSPNSLIYFREPSAQAQIETESEDRPEVAVVVLGDIARSPRISYQAHSIASELDYDVKLFGYLDTSPSEMLVKDPRIEIVPISPPPDCLAKLPESLQMFFKFIWTFVVLFHALFFKTSWLHLHSILMQNPPAIPTMISCFLVCKIKKARFCIDWHNYMYSVLKDKYKIAHLDLPRVEDTTAGEQREGHSGSKRASADSRVIRRRRVVGTGQNAAIVAEMVEKPVRKEKWCAKRWYTMLIYRLEGYFGRLADSNYCVTRAMKDDLRAAWGIEANTFYDRPPAFRFRKVTDLEKHRLFQKLAAFENGKMFRDKNGDANSTAFTICSASEDAVQWRSDRPLLIVSSTSWTADEDFEILLQAVNTYDEHARIARSGDPDMRIPELVLVITGKGPMKEYYLERIKKLQLYKVNVMTPWLEAADYPIILAAADIGVSLHTSTSGLDLPMKVVDMFGAGIPVLAKRFACIEELVQEDVNGLLFDTSTELTHILKELAIGFPVSCSQLDRLKKNVDPATSNFGDWEQNWNAVVRPDFAKPHNQHFHRVIASEPEKEE</sequence>
<dbReference type="SUPFAM" id="SSF53756">
    <property type="entry name" value="UDP-Glycosyltransferase/glycogen phosphorylase"/>
    <property type="match status" value="1"/>
</dbReference>
<evidence type="ECO:0008006" key="11">
    <source>
        <dbReference type="Google" id="ProtNLM"/>
    </source>
</evidence>
<reference evidence="9 10" key="1">
    <citation type="journal article" date="2017" name="Curr. Biol.">
        <title>Genome architecture and evolution of a unichromosomal asexual nematode.</title>
        <authorList>
            <person name="Fradin H."/>
            <person name="Zegar C."/>
            <person name="Gutwein M."/>
            <person name="Lucas J."/>
            <person name="Kovtun M."/>
            <person name="Corcoran D."/>
            <person name="Baugh L.R."/>
            <person name="Kiontke K."/>
            <person name="Gunsalus K."/>
            <person name="Fitch D.H."/>
            <person name="Piano F."/>
        </authorList>
    </citation>
    <scope>NUCLEOTIDE SEQUENCE [LARGE SCALE GENOMIC DNA]</scope>
    <source>
        <strain evidence="9">PF1309</strain>
    </source>
</reference>
<keyword evidence="4" id="KW-0808">Transferase</keyword>
<evidence type="ECO:0000256" key="3">
    <source>
        <dbReference type="ARBA" id="ARBA00022676"/>
    </source>
</evidence>
<protein>
    <recommendedName>
        <fullName evidence="11">Glycosyl transferase family 1 domain-containing protein</fullName>
    </recommendedName>
</protein>
<evidence type="ECO:0000256" key="8">
    <source>
        <dbReference type="ARBA" id="ARBA00023136"/>
    </source>
</evidence>
<keyword evidence="10" id="KW-1185">Reference proteome</keyword>
<keyword evidence="8" id="KW-0472">Membrane</keyword>
<dbReference type="PANTHER" id="PTHR13036">
    <property type="entry name" value="BETA1,4 MANNOSYLTRANSFERASE"/>
    <property type="match status" value="1"/>
</dbReference>
<dbReference type="EMBL" id="LIAE01007805">
    <property type="protein sequence ID" value="PAV76842.1"/>
    <property type="molecule type" value="Genomic_DNA"/>
</dbReference>
<dbReference type="Proteomes" id="UP000218231">
    <property type="component" value="Unassembled WGS sequence"/>
</dbReference>
<proteinExistence type="predicted"/>
<dbReference type="InterPro" id="IPR026051">
    <property type="entry name" value="ALG1-like"/>
</dbReference>
<keyword evidence="6" id="KW-0256">Endoplasmic reticulum</keyword>
<dbReference type="OrthoDB" id="614844at2759"/>
<keyword evidence="7" id="KW-1133">Transmembrane helix</keyword>
<dbReference type="Pfam" id="PF13692">
    <property type="entry name" value="Glyco_trans_1_4"/>
    <property type="match status" value="1"/>
</dbReference>
<dbReference type="Gene3D" id="3.40.50.2000">
    <property type="entry name" value="Glycogen Phosphorylase B"/>
    <property type="match status" value="1"/>
</dbReference>
<dbReference type="AlphaFoldDB" id="A0A2A2KSB9"/>
<evidence type="ECO:0000256" key="1">
    <source>
        <dbReference type="ARBA" id="ARBA00004389"/>
    </source>
</evidence>
<evidence type="ECO:0000256" key="7">
    <source>
        <dbReference type="ARBA" id="ARBA00022989"/>
    </source>
</evidence>
<comment type="subcellular location">
    <subcellularLocation>
        <location evidence="1">Endoplasmic reticulum membrane</location>
        <topology evidence="1">Single-pass membrane protein</topology>
    </subcellularLocation>
</comment>